<dbReference type="PANTHER" id="PTHR40465:SF1">
    <property type="entry name" value="DUF6534 DOMAIN-CONTAINING PROTEIN"/>
    <property type="match status" value="1"/>
</dbReference>
<comment type="caution">
    <text evidence="3">The sequence shown here is derived from an EMBL/GenBank/DDBJ whole genome shotgun (WGS) entry which is preliminary data.</text>
</comment>
<dbReference type="Proteomes" id="UP000807353">
    <property type="component" value="Unassembled WGS sequence"/>
</dbReference>
<feature type="domain" description="DUF6534" evidence="2">
    <location>
        <begin position="128"/>
        <end position="206"/>
    </location>
</feature>
<sequence>MPSTLDLDDTFGAFLIGVVVSAALFGVMCNQTFYYFQNYSCDSLHVKVFVTLADSIWSVTILIPLSSAIIFLVHMFYIKRLYLVSHKNMFLPPLVVSNYFITYKISQSPYFYTIPELVPYMTAALTLSMAADICISGSLSFLLHKGRSGIKRTDTMINRLIMYTVNNGILTSILIIILMTTQPHKFAFLALYLNYSHLHTNSALATYDPHTHCPPRCSIHHPD</sequence>
<reference evidence="3" key="1">
    <citation type="submission" date="2020-11" db="EMBL/GenBank/DDBJ databases">
        <authorList>
            <consortium name="DOE Joint Genome Institute"/>
            <person name="Ahrendt S."/>
            <person name="Riley R."/>
            <person name="Andreopoulos W."/>
            <person name="Labutti K."/>
            <person name="Pangilinan J."/>
            <person name="Ruiz-Duenas F.J."/>
            <person name="Barrasa J.M."/>
            <person name="Sanchez-Garcia M."/>
            <person name="Camarero S."/>
            <person name="Miyauchi S."/>
            <person name="Serrano A."/>
            <person name="Linde D."/>
            <person name="Babiker R."/>
            <person name="Drula E."/>
            <person name="Ayuso-Fernandez I."/>
            <person name="Pacheco R."/>
            <person name="Padilla G."/>
            <person name="Ferreira P."/>
            <person name="Barriuso J."/>
            <person name="Kellner H."/>
            <person name="Castanera R."/>
            <person name="Alfaro M."/>
            <person name="Ramirez L."/>
            <person name="Pisabarro A.G."/>
            <person name="Kuo A."/>
            <person name="Tritt A."/>
            <person name="Lipzen A."/>
            <person name="He G."/>
            <person name="Yan M."/>
            <person name="Ng V."/>
            <person name="Cullen D."/>
            <person name="Martin F."/>
            <person name="Rosso M.-N."/>
            <person name="Henrissat B."/>
            <person name="Hibbett D."/>
            <person name="Martinez A.T."/>
            <person name="Grigoriev I.V."/>
        </authorList>
    </citation>
    <scope>NUCLEOTIDE SEQUENCE</scope>
    <source>
        <strain evidence="3">CBS 247.69</strain>
    </source>
</reference>
<feature type="transmembrane region" description="Helical" evidence="1">
    <location>
        <begin position="12"/>
        <end position="36"/>
    </location>
</feature>
<feature type="transmembrane region" description="Helical" evidence="1">
    <location>
        <begin position="89"/>
        <end position="105"/>
    </location>
</feature>
<dbReference type="Pfam" id="PF20152">
    <property type="entry name" value="DUF6534"/>
    <property type="match status" value="1"/>
</dbReference>
<dbReference type="InterPro" id="IPR045339">
    <property type="entry name" value="DUF6534"/>
</dbReference>
<dbReference type="AlphaFoldDB" id="A0A9P5Y361"/>
<dbReference type="EMBL" id="MU150284">
    <property type="protein sequence ID" value="KAF9461460.1"/>
    <property type="molecule type" value="Genomic_DNA"/>
</dbReference>
<dbReference type="PANTHER" id="PTHR40465">
    <property type="entry name" value="CHROMOSOME 1, WHOLE GENOME SHOTGUN SEQUENCE"/>
    <property type="match status" value="1"/>
</dbReference>
<organism evidence="3 4">
    <name type="scientific">Collybia nuda</name>
    <dbReference type="NCBI Taxonomy" id="64659"/>
    <lineage>
        <taxon>Eukaryota</taxon>
        <taxon>Fungi</taxon>
        <taxon>Dikarya</taxon>
        <taxon>Basidiomycota</taxon>
        <taxon>Agaricomycotina</taxon>
        <taxon>Agaricomycetes</taxon>
        <taxon>Agaricomycetidae</taxon>
        <taxon>Agaricales</taxon>
        <taxon>Tricholomatineae</taxon>
        <taxon>Clitocybaceae</taxon>
        <taxon>Collybia</taxon>
    </lineage>
</organism>
<keyword evidence="1" id="KW-0472">Membrane</keyword>
<evidence type="ECO:0000259" key="2">
    <source>
        <dbReference type="Pfam" id="PF20152"/>
    </source>
</evidence>
<keyword evidence="4" id="KW-1185">Reference proteome</keyword>
<feature type="transmembrane region" description="Helical" evidence="1">
    <location>
        <begin position="117"/>
        <end position="139"/>
    </location>
</feature>
<feature type="transmembrane region" description="Helical" evidence="1">
    <location>
        <begin position="56"/>
        <end position="77"/>
    </location>
</feature>
<evidence type="ECO:0000313" key="4">
    <source>
        <dbReference type="Proteomes" id="UP000807353"/>
    </source>
</evidence>
<evidence type="ECO:0000256" key="1">
    <source>
        <dbReference type="SAM" id="Phobius"/>
    </source>
</evidence>
<evidence type="ECO:0000313" key="3">
    <source>
        <dbReference type="EMBL" id="KAF9461460.1"/>
    </source>
</evidence>
<accession>A0A9P5Y361</accession>
<proteinExistence type="predicted"/>
<keyword evidence="1" id="KW-1133">Transmembrane helix</keyword>
<feature type="transmembrane region" description="Helical" evidence="1">
    <location>
        <begin position="160"/>
        <end position="179"/>
    </location>
</feature>
<name>A0A9P5Y361_9AGAR</name>
<gene>
    <name evidence="3" type="ORF">BDZ94DRAFT_1237698</name>
</gene>
<keyword evidence="1" id="KW-0812">Transmembrane</keyword>
<dbReference type="OrthoDB" id="2535105at2759"/>
<protein>
    <recommendedName>
        <fullName evidence="2">DUF6534 domain-containing protein</fullName>
    </recommendedName>
</protein>